<protein>
    <submittedName>
        <fullName evidence="2">Uncharacterized protein</fullName>
    </submittedName>
</protein>
<gene>
    <name evidence="2" type="ORF">BdWA1_000837</name>
</gene>
<dbReference type="AlphaFoldDB" id="A0AAD9PMX2"/>
<reference evidence="2" key="1">
    <citation type="journal article" date="2023" name="Nat. Microbiol.">
        <title>Babesia duncani multi-omics identifies virulence factors and drug targets.</title>
        <authorList>
            <person name="Singh P."/>
            <person name="Lonardi S."/>
            <person name="Liang Q."/>
            <person name="Vydyam P."/>
            <person name="Khabirova E."/>
            <person name="Fang T."/>
            <person name="Gihaz S."/>
            <person name="Thekkiniath J."/>
            <person name="Munshi M."/>
            <person name="Abel S."/>
            <person name="Ciampossin L."/>
            <person name="Batugedara G."/>
            <person name="Gupta M."/>
            <person name="Lu X.M."/>
            <person name="Lenz T."/>
            <person name="Chakravarty S."/>
            <person name="Cornillot E."/>
            <person name="Hu Y."/>
            <person name="Ma W."/>
            <person name="Gonzalez L.M."/>
            <person name="Sanchez S."/>
            <person name="Estrada K."/>
            <person name="Sanchez-Flores A."/>
            <person name="Montero E."/>
            <person name="Harb O.S."/>
            <person name="Le Roch K.G."/>
            <person name="Mamoun C.B."/>
        </authorList>
    </citation>
    <scope>NUCLEOTIDE SEQUENCE</scope>
    <source>
        <strain evidence="2">WA1</strain>
    </source>
</reference>
<evidence type="ECO:0000313" key="3">
    <source>
        <dbReference type="Proteomes" id="UP001214638"/>
    </source>
</evidence>
<comment type="caution">
    <text evidence="2">The sequence shown here is derived from an EMBL/GenBank/DDBJ whole genome shotgun (WGS) entry which is preliminary data.</text>
</comment>
<dbReference type="RefSeq" id="XP_067804676.1">
    <property type="nucleotide sequence ID" value="XM_067945885.1"/>
</dbReference>
<sequence length="76" mass="8502">MPSITSGIANSCTRTTPLGYSQGSRRTLKSPTPRAPTKRIKSHALDKSRLVFTCNLHQVHLARVKCPEHAQQAHYY</sequence>
<dbReference type="GeneID" id="94335135"/>
<name>A0AAD9PMX2_9APIC</name>
<dbReference type="Proteomes" id="UP001214638">
    <property type="component" value="Unassembled WGS sequence"/>
</dbReference>
<evidence type="ECO:0000313" key="2">
    <source>
        <dbReference type="EMBL" id="KAK2197834.1"/>
    </source>
</evidence>
<proteinExistence type="predicted"/>
<dbReference type="EMBL" id="JALLKP010000001">
    <property type="protein sequence ID" value="KAK2197834.1"/>
    <property type="molecule type" value="Genomic_DNA"/>
</dbReference>
<organism evidence="2 3">
    <name type="scientific">Babesia duncani</name>
    <dbReference type="NCBI Taxonomy" id="323732"/>
    <lineage>
        <taxon>Eukaryota</taxon>
        <taxon>Sar</taxon>
        <taxon>Alveolata</taxon>
        <taxon>Apicomplexa</taxon>
        <taxon>Aconoidasida</taxon>
        <taxon>Piroplasmida</taxon>
        <taxon>Babesiidae</taxon>
        <taxon>Babesia</taxon>
    </lineage>
</organism>
<dbReference type="KEGG" id="bdw:94335135"/>
<keyword evidence="3" id="KW-1185">Reference proteome</keyword>
<feature type="region of interest" description="Disordered" evidence="1">
    <location>
        <begin position="1"/>
        <end position="42"/>
    </location>
</feature>
<accession>A0AAD9PMX2</accession>
<evidence type="ECO:0000256" key="1">
    <source>
        <dbReference type="SAM" id="MobiDB-lite"/>
    </source>
</evidence>
<feature type="compositionally biased region" description="Polar residues" evidence="1">
    <location>
        <begin position="1"/>
        <end position="25"/>
    </location>
</feature>